<protein>
    <submittedName>
        <fullName evidence="3">Uncharacterized protein</fullName>
    </submittedName>
</protein>
<feature type="coiled-coil region" evidence="1">
    <location>
        <begin position="469"/>
        <end position="496"/>
    </location>
</feature>
<reference evidence="3 4" key="1">
    <citation type="submission" date="2016-03" db="EMBL/GenBank/DDBJ databases">
        <authorList>
            <person name="Ploux O."/>
        </authorList>
    </citation>
    <scope>NUCLEOTIDE SEQUENCE [LARGE SCALE GENOMIC DNA]</scope>
    <source>
        <strain evidence="3 4">UAMH 11012</strain>
    </source>
</reference>
<feature type="compositionally biased region" description="Polar residues" evidence="2">
    <location>
        <begin position="30"/>
        <end position="45"/>
    </location>
</feature>
<feature type="compositionally biased region" description="Acidic residues" evidence="2">
    <location>
        <begin position="322"/>
        <end position="335"/>
    </location>
</feature>
<evidence type="ECO:0000313" key="3">
    <source>
        <dbReference type="EMBL" id="CZR51516.1"/>
    </source>
</evidence>
<keyword evidence="4" id="KW-1185">Reference proteome</keyword>
<dbReference type="AlphaFoldDB" id="A0A1L7WFG5"/>
<evidence type="ECO:0000256" key="1">
    <source>
        <dbReference type="SAM" id="Coils"/>
    </source>
</evidence>
<sequence length="740" mass="81872">MNNQTSTTRGRSQPTAAIPPNARDHEAHNHTITQSASPVQESRSGSGPKAGNPDPSSLDAERPLQVSKPAMKRSNTYSSSSDTQRPPQTSTTTTMRNTSVIQESKSGPKAVNLLSTDPSSFDAQKPPQASTPTILRSSTDPSSSDTQNRPQASTTATTQDASIVPKSKSGPKAGNLIGTDSSSSNVQKPPQASTLTILRSSTDPSSSNGRRPPQANMTTTSLPPPPPQQSSLDTDKPSKVSSSSNTGGEQPRTQNRNPPPRDEGLYTTVELQERRLKTLEDKLDKLNENIHAKEEKRWTFQLWPVMAASYHYHSPASTMETPESDIETPVEESGPEDTARAQSNEREAETMGNRPPSAHPSIVVTGNTTGPKLIPVSREPEYPCKTPLDPNPVPNPDADVEKLRLKKLIVDLTAKQEVLQSENNRLSATVSSLEKRSLDHDYLLASHKELDTMIKMHRCPTGDELDCTNSELRLDFEDLEMMIEELIDNCDTLSIDLKSILHMSRLCLANAVPSWWNKVVDEEKKKLWLRGLLANALHAGFFERNFYSDLDGKGRLEEGLIDFENVIFRENSGGMISSLTSSLHFRFGGNAKACIVEKRVALEWRARTFRLATELMDRNEQSRNTRVREVFEKLKAIFEHSFDTDTDAAFNHLESLREICEKALHCSSLLRRSTSTYTWDQRSTPRSITGQGVSLEKIRTTCSSNGAPAPPFNVFAEVLKLRRNNAIEQILKPTVAVFLI</sequence>
<feature type="compositionally biased region" description="Polar residues" evidence="2">
    <location>
        <begin position="178"/>
        <end position="209"/>
    </location>
</feature>
<feature type="coiled-coil region" evidence="1">
    <location>
        <begin position="269"/>
        <end position="296"/>
    </location>
</feature>
<name>A0A1L7WFG5_9HELO</name>
<organism evidence="3 4">
    <name type="scientific">Phialocephala subalpina</name>
    <dbReference type="NCBI Taxonomy" id="576137"/>
    <lineage>
        <taxon>Eukaryota</taxon>
        <taxon>Fungi</taxon>
        <taxon>Dikarya</taxon>
        <taxon>Ascomycota</taxon>
        <taxon>Pezizomycotina</taxon>
        <taxon>Leotiomycetes</taxon>
        <taxon>Helotiales</taxon>
        <taxon>Mollisiaceae</taxon>
        <taxon>Phialocephala</taxon>
        <taxon>Phialocephala fortinii species complex</taxon>
    </lineage>
</organism>
<feature type="region of interest" description="Disordered" evidence="2">
    <location>
        <begin position="315"/>
        <end position="376"/>
    </location>
</feature>
<evidence type="ECO:0000313" key="4">
    <source>
        <dbReference type="Proteomes" id="UP000184330"/>
    </source>
</evidence>
<feature type="compositionally biased region" description="Low complexity" evidence="2">
    <location>
        <begin position="151"/>
        <end position="162"/>
    </location>
</feature>
<keyword evidence="1" id="KW-0175">Coiled coil</keyword>
<dbReference type="EMBL" id="FJOG01000002">
    <property type="protein sequence ID" value="CZR51516.1"/>
    <property type="molecule type" value="Genomic_DNA"/>
</dbReference>
<accession>A0A1L7WFG5</accession>
<feature type="compositionally biased region" description="Polar residues" evidence="2">
    <location>
        <begin position="1"/>
        <end position="15"/>
    </location>
</feature>
<gene>
    <name evidence="3" type="ORF">PAC_01393</name>
</gene>
<dbReference type="Proteomes" id="UP000184330">
    <property type="component" value="Unassembled WGS sequence"/>
</dbReference>
<feature type="compositionally biased region" description="Polar residues" evidence="2">
    <location>
        <begin position="113"/>
        <end position="150"/>
    </location>
</feature>
<evidence type="ECO:0000256" key="2">
    <source>
        <dbReference type="SAM" id="MobiDB-lite"/>
    </source>
</evidence>
<feature type="compositionally biased region" description="Low complexity" evidence="2">
    <location>
        <begin position="78"/>
        <end position="99"/>
    </location>
</feature>
<proteinExistence type="predicted"/>
<feature type="compositionally biased region" description="Basic and acidic residues" evidence="2">
    <location>
        <begin position="337"/>
        <end position="349"/>
    </location>
</feature>
<feature type="region of interest" description="Disordered" evidence="2">
    <location>
        <begin position="1"/>
        <end position="264"/>
    </location>
</feature>
<feature type="compositionally biased region" description="Polar residues" evidence="2">
    <location>
        <begin position="239"/>
        <end position="248"/>
    </location>
</feature>